<proteinExistence type="predicted"/>
<dbReference type="OrthoDB" id="3266451at2759"/>
<comment type="caution">
    <text evidence="1">The sequence shown here is derived from an EMBL/GenBank/DDBJ whole genome shotgun (WGS) entry which is preliminary data.</text>
</comment>
<feature type="non-terminal residue" evidence="1">
    <location>
        <position position="556"/>
    </location>
</feature>
<sequence length="556" mass="63031">MSPSELKGDLITAREQLFVALDRYTELCSKIRKTHHQDTQLAGFPWSEVASELPFLPLLEAKLQAATQNLHRAHELGRARTSSTYPPPIHKLPDEVLAQIFRIAAGVQLRDLHPIGKHGATTFPSYSDSIAQTCGRWRQIALECSPLWMHICLAPHPTQPELVFDRAKSCAQRAGQLPVQLRITDLEGQVDLDYFNKNDIQEFFGSIAQRTKSLDIVRSNSSTSQLESEGLTNILRGCSEMFTRLIVRSQGLSSYGFIEPLNEPDEEWPGAIQVDLPLQQIERGLAHLTVLHASQIYPRWNSTAYHGLVDLRLISNHRYTYECPRIKPTEFVAILNASPRLRILHFGLNLNSNPDLPINGMNVQLNDLEVLHLAASRCYGPEDTEYEIQRIMRHITPGSKPLCLTLDLAGYHDPGPIETMKAFFAKSHIVQFRAKQGNPPPVQLLDHASHLTHLVFDHCRYDMMYDYRQARSQTIKLDSWIIRESPIYIEDLQPLLEQYSARSIIISNCQLFSKEGGPVEIAGTDLEEWGLQLPEHVVYVNPDQPATRPTRRMGQP</sequence>
<accession>X8J346</accession>
<reference evidence="2" key="1">
    <citation type="journal article" date="2014" name="Genome Announc.">
        <title>Draft genome sequence of the plant-pathogenic soil fungus Rhizoctonia solani anastomosis group 3 strain Rhs1AP.</title>
        <authorList>
            <person name="Cubeta M.A."/>
            <person name="Thomas E."/>
            <person name="Dean R.A."/>
            <person name="Jabaji S."/>
            <person name="Neate S.M."/>
            <person name="Tavantzis S."/>
            <person name="Toda T."/>
            <person name="Vilgalys R."/>
            <person name="Bharathan N."/>
            <person name="Fedorova-Abrams N."/>
            <person name="Pakala S.B."/>
            <person name="Pakala S.M."/>
            <person name="Zafar N."/>
            <person name="Joardar V."/>
            <person name="Losada L."/>
            <person name="Nierman W.C."/>
        </authorList>
    </citation>
    <scope>NUCLEOTIDE SEQUENCE [LARGE SCALE GENOMIC DNA]</scope>
    <source>
        <strain evidence="2">AG-3</strain>
    </source>
</reference>
<dbReference type="AlphaFoldDB" id="X8J346"/>
<evidence type="ECO:0000313" key="1">
    <source>
        <dbReference type="EMBL" id="EUC56347.1"/>
    </source>
</evidence>
<gene>
    <name evidence="1" type="ORF">RSOL_173480</name>
</gene>
<name>X8J346_9AGAM</name>
<evidence type="ECO:0000313" key="2">
    <source>
        <dbReference type="Proteomes" id="UP000030108"/>
    </source>
</evidence>
<protein>
    <submittedName>
        <fullName evidence="1">F-box-like domain protein</fullName>
    </submittedName>
</protein>
<organism evidence="1 2">
    <name type="scientific">Rhizoctonia solani AG-3 Rhs1AP</name>
    <dbReference type="NCBI Taxonomy" id="1086054"/>
    <lineage>
        <taxon>Eukaryota</taxon>
        <taxon>Fungi</taxon>
        <taxon>Dikarya</taxon>
        <taxon>Basidiomycota</taxon>
        <taxon>Agaricomycotina</taxon>
        <taxon>Agaricomycetes</taxon>
        <taxon>Cantharellales</taxon>
        <taxon>Ceratobasidiaceae</taxon>
        <taxon>Rhizoctonia</taxon>
    </lineage>
</organism>
<dbReference type="EMBL" id="JATN01000322">
    <property type="protein sequence ID" value="EUC56347.1"/>
    <property type="molecule type" value="Genomic_DNA"/>
</dbReference>
<dbReference type="Proteomes" id="UP000030108">
    <property type="component" value="Unassembled WGS sequence"/>
</dbReference>